<evidence type="ECO:0000313" key="4">
    <source>
        <dbReference type="Proteomes" id="UP000005237"/>
    </source>
</evidence>
<organism evidence="3 4">
    <name type="scientific">Caenorhabditis japonica</name>
    <dbReference type="NCBI Taxonomy" id="281687"/>
    <lineage>
        <taxon>Eukaryota</taxon>
        <taxon>Metazoa</taxon>
        <taxon>Ecdysozoa</taxon>
        <taxon>Nematoda</taxon>
        <taxon>Chromadorea</taxon>
        <taxon>Rhabditida</taxon>
        <taxon>Rhabditina</taxon>
        <taxon>Rhabditomorpha</taxon>
        <taxon>Rhabditoidea</taxon>
        <taxon>Rhabditidae</taxon>
        <taxon>Peloderinae</taxon>
        <taxon>Caenorhabditis</taxon>
    </lineage>
</organism>
<feature type="signal peptide" evidence="2">
    <location>
        <begin position="1"/>
        <end position="20"/>
    </location>
</feature>
<dbReference type="Proteomes" id="UP000005237">
    <property type="component" value="Unassembled WGS sequence"/>
</dbReference>
<protein>
    <submittedName>
        <fullName evidence="3">Uncharacterized protein</fullName>
    </submittedName>
</protein>
<feature type="compositionally biased region" description="Basic and acidic residues" evidence="1">
    <location>
        <begin position="39"/>
        <end position="59"/>
    </location>
</feature>
<feature type="chain" id="PRO_5035810709" evidence="2">
    <location>
        <begin position="21"/>
        <end position="59"/>
    </location>
</feature>
<sequence length="59" mass="6817">MWPTGLLFKFLTKTVSFCFADNQNYGGRDDSYHSSGYDDQFREGGGDRYSKQDSKHEPE</sequence>
<reference evidence="4" key="1">
    <citation type="submission" date="2010-08" db="EMBL/GenBank/DDBJ databases">
        <authorList>
            <consortium name="Caenorhabditis japonica Sequencing Consortium"/>
            <person name="Wilson R.K."/>
        </authorList>
    </citation>
    <scope>NUCLEOTIDE SEQUENCE [LARGE SCALE GENOMIC DNA]</scope>
    <source>
        <strain evidence="4">DF5081</strain>
    </source>
</reference>
<keyword evidence="4" id="KW-1185">Reference proteome</keyword>
<evidence type="ECO:0000256" key="1">
    <source>
        <dbReference type="SAM" id="MobiDB-lite"/>
    </source>
</evidence>
<dbReference type="EnsemblMetazoa" id="CJA43250b.1">
    <property type="protein sequence ID" value="CJA43250b.1"/>
    <property type="gene ID" value="WBGene00219098"/>
</dbReference>
<name>A0A8R1J400_CAEJA</name>
<evidence type="ECO:0000313" key="3">
    <source>
        <dbReference type="EnsemblMetazoa" id="CJA43250b.1"/>
    </source>
</evidence>
<feature type="region of interest" description="Disordered" evidence="1">
    <location>
        <begin position="24"/>
        <end position="59"/>
    </location>
</feature>
<proteinExistence type="predicted"/>
<evidence type="ECO:0000256" key="2">
    <source>
        <dbReference type="SAM" id="SignalP"/>
    </source>
</evidence>
<reference evidence="3" key="2">
    <citation type="submission" date="2022-06" db="UniProtKB">
        <authorList>
            <consortium name="EnsemblMetazoa"/>
        </authorList>
    </citation>
    <scope>IDENTIFICATION</scope>
    <source>
        <strain evidence="3">DF5081</strain>
    </source>
</reference>
<dbReference type="AlphaFoldDB" id="A0A8R1J400"/>
<accession>A0A8R1J400</accession>
<keyword evidence="2" id="KW-0732">Signal</keyword>